<dbReference type="Gene3D" id="1.10.357.10">
    <property type="entry name" value="Tetracycline Repressor, domain 2"/>
    <property type="match status" value="1"/>
</dbReference>
<feature type="region of interest" description="Disordered" evidence="3">
    <location>
        <begin position="1"/>
        <end position="20"/>
    </location>
</feature>
<dbReference type="InterPro" id="IPR036271">
    <property type="entry name" value="Tet_transcr_reg_TetR-rel_C_sf"/>
</dbReference>
<evidence type="ECO:0000313" key="5">
    <source>
        <dbReference type="EMBL" id="MBO3743246.1"/>
    </source>
</evidence>
<dbReference type="InterPro" id="IPR041467">
    <property type="entry name" value="Sco4008_C"/>
</dbReference>
<evidence type="ECO:0000313" key="6">
    <source>
        <dbReference type="Proteomes" id="UP000679690"/>
    </source>
</evidence>
<evidence type="ECO:0000256" key="1">
    <source>
        <dbReference type="ARBA" id="ARBA00023125"/>
    </source>
</evidence>
<evidence type="ECO:0000259" key="4">
    <source>
        <dbReference type="PROSITE" id="PS50977"/>
    </source>
</evidence>
<dbReference type="PRINTS" id="PR00455">
    <property type="entry name" value="HTHTETR"/>
</dbReference>
<reference evidence="5 6" key="1">
    <citation type="submission" date="2021-03" db="EMBL/GenBank/DDBJ databases">
        <title>Actinoplanes flavus sp. nov., a novel actinomycete isolated from Coconut Palm rhizosphere soil.</title>
        <authorList>
            <person name="Luo X."/>
        </authorList>
    </citation>
    <scope>NUCLEOTIDE SEQUENCE [LARGE SCALE GENOMIC DNA]</scope>
    <source>
        <strain evidence="5 6">NEAU-H7</strain>
    </source>
</reference>
<dbReference type="PANTHER" id="PTHR30328">
    <property type="entry name" value="TRANSCRIPTIONAL REPRESSOR"/>
    <property type="match status" value="1"/>
</dbReference>
<dbReference type="Pfam" id="PF17926">
    <property type="entry name" value="TetR_C_21"/>
    <property type="match status" value="1"/>
</dbReference>
<feature type="domain" description="HTH tetR-type" evidence="4">
    <location>
        <begin position="18"/>
        <end position="78"/>
    </location>
</feature>
<sequence>MNPPRRSPRGPDRKRDSERTRERLLEAAEIEFGEHGYAGARISAIARRAGVNQQLISYYFDGKEGLFRALQDRWKTISGPVTAADRPLAEVVTDFLRMNVEHRSGARLLAFSGLTDTEPMPDDPIFAGMVDDLRRRQEAGEIAADLDPAYVMLVLFGAVLAPTVVPQVARQFTGLAADSPEFHQRYAAQLELLVARLAGPGAPSPEAPETR</sequence>
<evidence type="ECO:0000256" key="3">
    <source>
        <dbReference type="SAM" id="MobiDB-lite"/>
    </source>
</evidence>
<feature type="compositionally biased region" description="Basic and acidic residues" evidence="3">
    <location>
        <begin position="9"/>
        <end position="20"/>
    </location>
</feature>
<keyword evidence="1 2" id="KW-0238">DNA-binding</keyword>
<dbReference type="EMBL" id="JAGFNS010000036">
    <property type="protein sequence ID" value="MBO3743246.1"/>
    <property type="molecule type" value="Genomic_DNA"/>
</dbReference>
<keyword evidence="6" id="KW-1185">Reference proteome</keyword>
<dbReference type="RefSeq" id="WP_208472477.1">
    <property type="nucleotide sequence ID" value="NZ_JAGFNS010000036.1"/>
</dbReference>
<organism evidence="5 6">
    <name type="scientific">Actinoplanes flavus</name>
    <dbReference type="NCBI Taxonomy" id="2820290"/>
    <lineage>
        <taxon>Bacteria</taxon>
        <taxon>Bacillati</taxon>
        <taxon>Actinomycetota</taxon>
        <taxon>Actinomycetes</taxon>
        <taxon>Micromonosporales</taxon>
        <taxon>Micromonosporaceae</taxon>
        <taxon>Actinoplanes</taxon>
    </lineage>
</organism>
<dbReference type="PROSITE" id="PS50977">
    <property type="entry name" value="HTH_TETR_2"/>
    <property type="match status" value="1"/>
</dbReference>
<proteinExistence type="predicted"/>
<dbReference type="PANTHER" id="PTHR30328:SF54">
    <property type="entry name" value="HTH-TYPE TRANSCRIPTIONAL REPRESSOR SCO4008"/>
    <property type="match status" value="1"/>
</dbReference>
<gene>
    <name evidence="5" type="ORF">J5X75_37690</name>
</gene>
<dbReference type="Pfam" id="PF00440">
    <property type="entry name" value="TetR_N"/>
    <property type="match status" value="1"/>
</dbReference>
<name>A0ABS3UXG7_9ACTN</name>
<dbReference type="InterPro" id="IPR001647">
    <property type="entry name" value="HTH_TetR"/>
</dbReference>
<feature type="DNA-binding region" description="H-T-H motif" evidence="2">
    <location>
        <begin position="41"/>
        <end position="60"/>
    </location>
</feature>
<dbReference type="SUPFAM" id="SSF48498">
    <property type="entry name" value="Tetracyclin repressor-like, C-terminal domain"/>
    <property type="match status" value="1"/>
</dbReference>
<dbReference type="InterPro" id="IPR009057">
    <property type="entry name" value="Homeodomain-like_sf"/>
</dbReference>
<dbReference type="SUPFAM" id="SSF46689">
    <property type="entry name" value="Homeodomain-like"/>
    <property type="match status" value="1"/>
</dbReference>
<evidence type="ECO:0000256" key="2">
    <source>
        <dbReference type="PROSITE-ProRule" id="PRU00335"/>
    </source>
</evidence>
<protein>
    <submittedName>
        <fullName evidence="5">TetR/AcrR family transcriptional regulator</fullName>
    </submittedName>
</protein>
<comment type="caution">
    <text evidence="5">The sequence shown here is derived from an EMBL/GenBank/DDBJ whole genome shotgun (WGS) entry which is preliminary data.</text>
</comment>
<dbReference type="Proteomes" id="UP000679690">
    <property type="component" value="Unassembled WGS sequence"/>
</dbReference>
<accession>A0ABS3UXG7</accession>
<dbReference type="InterPro" id="IPR050109">
    <property type="entry name" value="HTH-type_TetR-like_transc_reg"/>
</dbReference>